<dbReference type="Pfam" id="PF00300">
    <property type="entry name" value="His_Phos_1"/>
    <property type="match status" value="1"/>
</dbReference>
<proteinExistence type="predicted"/>
<name>S0NW35_9ENTE</name>
<dbReference type="InterPro" id="IPR013078">
    <property type="entry name" value="His_Pase_superF_clade-1"/>
</dbReference>
<protein>
    <recommendedName>
        <fullName evidence="3">Phosphoglycerate mutase</fullName>
    </recommendedName>
</protein>
<dbReference type="EMBL" id="AHYT01000002">
    <property type="protein sequence ID" value="EOT29844.1"/>
    <property type="molecule type" value="Genomic_DNA"/>
</dbReference>
<evidence type="ECO:0008006" key="3">
    <source>
        <dbReference type="Google" id="ProtNLM"/>
    </source>
</evidence>
<accession>S0NW35</accession>
<evidence type="ECO:0000313" key="2">
    <source>
        <dbReference type="Proteomes" id="UP000014136"/>
    </source>
</evidence>
<dbReference type="PATRIC" id="fig|1139996.3.peg.527"/>
<dbReference type="Proteomes" id="UP000014136">
    <property type="component" value="Unassembled WGS sequence"/>
</dbReference>
<dbReference type="SUPFAM" id="SSF53254">
    <property type="entry name" value="Phosphoglycerate mutase-like"/>
    <property type="match status" value="1"/>
</dbReference>
<dbReference type="eggNOG" id="COG0406">
    <property type="taxonomic scope" value="Bacteria"/>
</dbReference>
<dbReference type="AlphaFoldDB" id="S0NW35"/>
<reference evidence="1 2" key="1">
    <citation type="submission" date="2013-03" db="EMBL/GenBank/DDBJ databases">
        <title>The Genome Sequence of Enterococcus saccharolyticus ATCC_43076 (Illumina only assembly).</title>
        <authorList>
            <consortium name="The Broad Institute Genomics Platform"/>
            <consortium name="The Broad Institute Genome Sequencing Center for Infectious Disease"/>
            <person name="Earl A."/>
            <person name="Russ C."/>
            <person name="Gilmore M."/>
            <person name="Surin D."/>
            <person name="Walker B."/>
            <person name="Young S."/>
            <person name="Zeng Q."/>
            <person name="Gargeya S."/>
            <person name="Fitzgerald M."/>
            <person name="Haas B."/>
            <person name="Abouelleil A."/>
            <person name="Allen A.W."/>
            <person name="Alvarado L."/>
            <person name="Arachchi H.M."/>
            <person name="Berlin A.M."/>
            <person name="Chapman S.B."/>
            <person name="Gainer-Dewar J."/>
            <person name="Goldberg J."/>
            <person name="Griggs A."/>
            <person name="Gujja S."/>
            <person name="Hansen M."/>
            <person name="Howarth C."/>
            <person name="Imamovic A."/>
            <person name="Ireland A."/>
            <person name="Larimer J."/>
            <person name="McCowan C."/>
            <person name="Murphy C."/>
            <person name="Pearson M."/>
            <person name="Poon T.W."/>
            <person name="Priest M."/>
            <person name="Roberts A."/>
            <person name="Saif S."/>
            <person name="Shea T."/>
            <person name="Sisk P."/>
            <person name="Sykes S."/>
            <person name="Wortman J."/>
            <person name="Nusbaum C."/>
            <person name="Birren B."/>
        </authorList>
    </citation>
    <scope>NUCLEOTIDE SEQUENCE [LARGE SCALE GENOMIC DNA]</scope>
    <source>
        <strain evidence="1 2">ATCC 43076</strain>
    </source>
</reference>
<gene>
    <name evidence="1" type="ORF">OMQ_00534</name>
</gene>
<dbReference type="RefSeq" id="WP_016174342.1">
    <property type="nucleotide sequence ID" value="NZ_KE136389.1"/>
</dbReference>
<organism evidence="1 2">
    <name type="scientific">Enterococcus saccharolyticus subsp. saccharolyticus ATCC 43076</name>
    <dbReference type="NCBI Taxonomy" id="1139996"/>
    <lineage>
        <taxon>Bacteria</taxon>
        <taxon>Bacillati</taxon>
        <taxon>Bacillota</taxon>
        <taxon>Bacilli</taxon>
        <taxon>Lactobacillales</taxon>
        <taxon>Enterococcaceae</taxon>
        <taxon>Enterococcus</taxon>
    </lineage>
</organism>
<sequence length="104" mass="11439">MKKWLFGFVLGVVGLGLMGWPAESSKEVVDRLVAGADEIIKEAQKNGDTDILVVFHGNSIIKLLYALDSTSNPTMIENASISKVVYKDRKYTVASVNDTSYIKE</sequence>
<dbReference type="InterPro" id="IPR029033">
    <property type="entry name" value="His_PPase_superfam"/>
</dbReference>
<comment type="caution">
    <text evidence="1">The sequence shown here is derived from an EMBL/GenBank/DDBJ whole genome shotgun (WGS) entry which is preliminary data.</text>
</comment>
<dbReference type="STRING" id="41997.RV16_GL000359"/>
<dbReference type="Gene3D" id="3.40.50.1240">
    <property type="entry name" value="Phosphoglycerate mutase-like"/>
    <property type="match status" value="1"/>
</dbReference>
<evidence type="ECO:0000313" key="1">
    <source>
        <dbReference type="EMBL" id="EOT29844.1"/>
    </source>
</evidence>
<keyword evidence="2" id="KW-1185">Reference proteome</keyword>
<dbReference type="HOGENOM" id="CLU_2245802_0_0_9"/>